<dbReference type="EMBL" id="JAEOAH010000054">
    <property type="protein sequence ID" value="MBK3497191.1"/>
    <property type="molecule type" value="Genomic_DNA"/>
</dbReference>
<sequence length="159" mass="18379">MAYFSLKELFETHKFHTEIKTPKQSYNVWAKNPIIHPLASSDKGFYRVDCTTDISSLGPKDIAKMVMNVNDNATNSFIQQILRRLSILERPLMTARGDGKSYIYANFNPKYAQYVLTILRTFYNFCETYKSADGKEITPAQRLGISDKVFDLKDIIYVR</sequence>
<accession>A0ABS1HCL5</accession>
<evidence type="ECO:0008006" key="3">
    <source>
        <dbReference type="Google" id="ProtNLM"/>
    </source>
</evidence>
<protein>
    <recommendedName>
        <fullName evidence="3">Homing endonuclease LAGLIDADG domain-containing protein</fullName>
    </recommendedName>
</protein>
<gene>
    <name evidence="1" type="ORF">JFL43_20640</name>
</gene>
<proteinExistence type="predicted"/>
<evidence type="ECO:0000313" key="1">
    <source>
        <dbReference type="EMBL" id="MBK3497191.1"/>
    </source>
</evidence>
<comment type="caution">
    <text evidence="1">The sequence shown here is derived from an EMBL/GenBank/DDBJ whole genome shotgun (WGS) entry which is preliminary data.</text>
</comment>
<dbReference type="Proteomes" id="UP000618943">
    <property type="component" value="Unassembled WGS sequence"/>
</dbReference>
<name>A0ABS1HCL5_9BACL</name>
<organism evidence="1 2">
    <name type="scientific">Viridibacillus soli</name>
    <dbReference type="NCBI Taxonomy" id="2798301"/>
    <lineage>
        <taxon>Bacteria</taxon>
        <taxon>Bacillati</taxon>
        <taxon>Bacillota</taxon>
        <taxon>Bacilli</taxon>
        <taxon>Bacillales</taxon>
        <taxon>Caryophanaceae</taxon>
        <taxon>Viridibacillus</taxon>
    </lineage>
</organism>
<evidence type="ECO:0000313" key="2">
    <source>
        <dbReference type="Proteomes" id="UP000618943"/>
    </source>
</evidence>
<reference evidence="1 2" key="1">
    <citation type="submission" date="2020-12" db="EMBL/GenBank/DDBJ databases">
        <title>YIM B01967 draft genome.</title>
        <authorList>
            <person name="Yan X."/>
        </authorList>
    </citation>
    <scope>NUCLEOTIDE SEQUENCE [LARGE SCALE GENOMIC DNA]</scope>
    <source>
        <strain evidence="1 2">YIM B01967</strain>
    </source>
</reference>
<keyword evidence="2" id="KW-1185">Reference proteome</keyword>